<evidence type="ECO:0000313" key="2">
    <source>
        <dbReference type="Proteomes" id="UP001497680"/>
    </source>
</evidence>
<sequence>MPSVTPLEATATGTDDVKTGLDVPVANGSNGINGRKRNGSSTWHIGTSHERPSSASASNCSADSFHQNMMFGPSSADLWNQPQPGVLYGDHEEEAGGPRSRAYARIGSYGDDPKSSKFPRLSNPLELMRPAYDCVVIGSGYGGGVAASRMARAGESVCLLERGKERWPGEYPSDTGDAVEQVHFSGEFAPSWAPKKIVGGGDPTGMYHLIFGNGQNAVVCNGLGGTSLMNANVYLEADDQTLQQEAWPQEIRDNPGCLKDYYKRAESVLEPEAYPEDWPKLPKLEMLERQAKYLNMSDNFRRVRQTTRFKNGPNSCGVEMSPSALTGQDVTGVNDGSKNTTLVTYVADAWNWGADIFCESEVRYITKAPDQEGYIIYFAWHGRNRGHFKANLHGDLMWVRAKKAVFLGAGAIGTTEILLRSKDMGLKLSERVGQNMSGNGDIWGFGYNTDTEVNAMGKPFPSPYHPIGPCITGIIDNRQGHENPLDGYVIEEGTMPGVLAPFLQAMLEFLPGSVDPADAGLVGNLKSKLARIGSAFLGPYYRKGAIERTQVYLIMSHDSNQAYLTLKDDKPVLEFIGVGRSEHVRQLNGILAKATKAVGGTFVQNPFYALMGQQQVTVHPIGGACMANDGTGNTGVTNHRGEVFTGSGNEVHDGLIVTDAAVIPAALGANPFATITALAERSVDLYAKKHDLEIDFKTKNGTLNLFGPPQHSHHDIHHQPQQTRFDPKEFLDETQESARITTAKNTITMASRLNDTGFGFTEVMSGFIHRDKGLKRDNIDTYELAARTAKSLSETARFFLSVQSFDLRSVIHDPHHRAMLTGTFVCPTIAGSPFMVRRGEFNLFLLDRKAPGTRNLTYDFDMHGINGKKLHFHGYKVVDSSVALSVTHFWKSTSTLYVTITEPLLPEERGCKDADECGLLGEVVAKGIMNIQPKDFLSEVMTLTPTGSNIFKRVKSASNFLTFFTRKSMSLLLAPLTPLQYPSQTYSGFVNNTPPTKSYKITASDNVVTTLHMWEPTNDKIDAKNLFMIPGASVDHQIYALPTIRYNAVNYFRRAGYRVFVPVHRIGMLMVAQNDWTTFDVRLDFQACLKKIRETTTPAGEEPEAVYTIAHCMGSVALSAGLLDGTIPAKWIKGITCSQVFMNPIWNTVNMLKIWGLPIPLDTVYRLVGGDWFSFSTGKNDSRLQRGLNELLRLMPVARKEICNNASCHRVTMALGRCWNHHNLNEATHRQIDRFFGGITMTLMHMLMKQGYEGHVMGNAPLFETLDTDANVRRLRGVPILLFVGGDNAVLSPESTERTYDVLTTAFGTGDDASGVQYRRRVVPGYGHLDCWMGRNAWKDVYPFVREEVDRVVRGPEYRFQEPMDKFKKLVDSGKLLY</sequence>
<accession>A0ACC0D092</accession>
<gene>
    <name evidence="1" type="ORF">F4821DRAFT_239569</name>
</gene>
<proteinExistence type="predicted"/>
<evidence type="ECO:0000313" key="1">
    <source>
        <dbReference type="EMBL" id="KAI6085985.1"/>
    </source>
</evidence>
<keyword evidence="2" id="KW-1185">Reference proteome</keyword>
<organism evidence="1 2">
    <name type="scientific">Hypoxylon rubiginosum</name>
    <dbReference type="NCBI Taxonomy" id="110542"/>
    <lineage>
        <taxon>Eukaryota</taxon>
        <taxon>Fungi</taxon>
        <taxon>Dikarya</taxon>
        <taxon>Ascomycota</taxon>
        <taxon>Pezizomycotina</taxon>
        <taxon>Sordariomycetes</taxon>
        <taxon>Xylariomycetidae</taxon>
        <taxon>Xylariales</taxon>
        <taxon>Hypoxylaceae</taxon>
        <taxon>Hypoxylon</taxon>
    </lineage>
</organism>
<dbReference type="EMBL" id="MU394320">
    <property type="protein sequence ID" value="KAI6085985.1"/>
    <property type="molecule type" value="Genomic_DNA"/>
</dbReference>
<comment type="caution">
    <text evidence="1">The sequence shown here is derived from an EMBL/GenBank/DDBJ whole genome shotgun (WGS) entry which is preliminary data.</text>
</comment>
<dbReference type="Proteomes" id="UP001497680">
    <property type="component" value="Unassembled WGS sequence"/>
</dbReference>
<reference evidence="1 2" key="1">
    <citation type="journal article" date="2022" name="New Phytol.">
        <title>Ecological generalism drives hyperdiversity of secondary metabolite gene clusters in xylarialean endophytes.</title>
        <authorList>
            <person name="Franco M.E.E."/>
            <person name="Wisecaver J.H."/>
            <person name="Arnold A.E."/>
            <person name="Ju Y.M."/>
            <person name="Slot J.C."/>
            <person name="Ahrendt S."/>
            <person name="Moore L.P."/>
            <person name="Eastman K.E."/>
            <person name="Scott K."/>
            <person name="Konkel Z."/>
            <person name="Mondo S.J."/>
            <person name="Kuo A."/>
            <person name="Hayes R.D."/>
            <person name="Haridas S."/>
            <person name="Andreopoulos B."/>
            <person name="Riley R."/>
            <person name="LaButti K."/>
            <person name="Pangilinan J."/>
            <person name="Lipzen A."/>
            <person name="Amirebrahimi M."/>
            <person name="Yan J."/>
            <person name="Adam C."/>
            <person name="Keymanesh K."/>
            <person name="Ng V."/>
            <person name="Louie K."/>
            <person name="Northen T."/>
            <person name="Drula E."/>
            <person name="Henrissat B."/>
            <person name="Hsieh H.M."/>
            <person name="Youens-Clark K."/>
            <person name="Lutzoni F."/>
            <person name="Miadlikowska J."/>
            <person name="Eastwood D.C."/>
            <person name="Hamelin R.C."/>
            <person name="Grigoriev I.V."/>
            <person name="U'Ren J.M."/>
        </authorList>
    </citation>
    <scope>NUCLEOTIDE SEQUENCE [LARGE SCALE GENOMIC DNA]</scope>
    <source>
        <strain evidence="1 2">ER1909</strain>
    </source>
</reference>
<protein>
    <submittedName>
        <fullName evidence="1">FAD/NAD(P)-binding domain-containing protein</fullName>
    </submittedName>
</protein>
<name>A0ACC0D092_9PEZI</name>